<organism evidence="1 2">
    <name type="scientific">Trichonephila inaurata madagascariensis</name>
    <dbReference type="NCBI Taxonomy" id="2747483"/>
    <lineage>
        <taxon>Eukaryota</taxon>
        <taxon>Metazoa</taxon>
        <taxon>Ecdysozoa</taxon>
        <taxon>Arthropoda</taxon>
        <taxon>Chelicerata</taxon>
        <taxon>Arachnida</taxon>
        <taxon>Araneae</taxon>
        <taxon>Araneomorphae</taxon>
        <taxon>Entelegynae</taxon>
        <taxon>Araneoidea</taxon>
        <taxon>Nephilidae</taxon>
        <taxon>Trichonephila</taxon>
        <taxon>Trichonephila inaurata</taxon>
    </lineage>
</organism>
<dbReference type="Proteomes" id="UP000886998">
    <property type="component" value="Unassembled WGS sequence"/>
</dbReference>
<reference evidence="1" key="1">
    <citation type="submission" date="2020-08" db="EMBL/GenBank/DDBJ databases">
        <title>Multicomponent nature underlies the extraordinary mechanical properties of spider dragline silk.</title>
        <authorList>
            <person name="Kono N."/>
            <person name="Nakamura H."/>
            <person name="Mori M."/>
            <person name="Yoshida Y."/>
            <person name="Ohtoshi R."/>
            <person name="Malay A.D."/>
            <person name="Moran D.A.P."/>
            <person name="Tomita M."/>
            <person name="Numata K."/>
            <person name="Arakawa K."/>
        </authorList>
    </citation>
    <scope>NUCLEOTIDE SEQUENCE</scope>
</reference>
<evidence type="ECO:0000313" key="1">
    <source>
        <dbReference type="EMBL" id="GFS46426.1"/>
    </source>
</evidence>
<accession>A0A8X6IHP2</accession>
<keyword evidence="2" id="KW-1185">Reference proteome</keyword>
<protein>
    <submittedName>
        <fullName evidence="1">Uncharacterized protein</fullName>
    </submittedName>
</protein>
<sequence>MLSVAQPYLSQTCCSRNNGGMRYDSAKLQRTSVLYDKTRKIGNRKCLSTLRFTGECNRKWGYKPYQDLAMCFFFDWSHCFFIGTLACGRFFSRQLNCVVATSYRIHHLLPGSLETSSVGRAFHGLPEIASDASQGR</sequence>
<proteinExistence type="predicted"/>
<evidence type="ECO:0000313" key="2">
    <source>
        <dbReference type="Proteomes" id="UP000886998"/>
    </source>
</evidence>
<dbReference type="EMBL" id="BMAV01025997">
    <property type="protein sequence ID" value="GFS46426.1"/>
    <property type="molecule type" value="Genomic_DNA"/>
</dbReference>
<dbReference type="AlphaFoldDB" id="A0A8X6IHP2"/>
<gene>
    <name evidence="1" type="ORF">TNIN_221261</name>
</gene>
<dbReference type="OrthoDB" id="10481485at2759"/>
<comment type="caution">
    <text evidence="1">The sequence shown here is derived from an EMBL/GenBank/DDBJ whole genome shotgun (WGS) entry which is preliminary data.</text>
</comment>
<name>A0A8X6IHP2_9ARAC</name>